<dbReference type="Gene3D" id="1.20.1250.20">
    <property type="entry name" value="MFS general substrate transporter like domains"/>
    <property type="match status" value="2"/>
</dbReference>
<feature type="transmembrane region" description="Helical" evidence="7">
    <location>
        <begin position="222"/>
        <end position="241"/>
    </location>
</feature>
<comment type="subcellular location">
    <subcellularLocation>
        <location evidence="1">Cell membrane</location>
        <topology evidence="1">Multi-pass membrane protein</topology>
    </subcellularLocation>
</comment>
<keyword evidence="3" id="KW-1003">Cell membrane</keyword>
<keyword evidence="5 7" id="KW-1133">Transmembrane helix</keyword>
<feature type="transmembrane region" description="Helical" evidence="7">
    <location>
        <begin position="290"/>
        <end position="311"/>
    </location>
</feature>
<dbReference type="GO" id="GO:0022857">
    <property type="term" value="F:transmembrane transporter activity"/>
    <property type="evidence" value="ECO:0007669"/>
    <property type="project" value="InterPro"/>
</dbReference>
<feature type="transmembrane region" description="Helical" evidence="7">
    <location>
        <begin position="247"/>
        <end position="269"/>
    </location>
</feature>
<evidence type="ECO:0000256" key="1">
    <source>
        <dbReference type="ARBA" id="ARBA00004651"/>
    </source>
</evidence>
<feature type="transmembrane region" description="Helical" evidence="7">
    <location>
        <begin position="57"/>
        <end position="78"/>
    </location>
</feature>
<evidence type="ECO:0000256" key="5">
    <source>
        <dbReference type="ARBA" id="ARBA00022989"/>
    </source>
</evidence>
<evidence type="ECO:0000256" key="7">
    <source>
        <dbReference type="SAM" id="Phobius"/>
    </source>
</evidence>
<protein>
    <submittedName>
        <fullName evidence="9">MFS transporter</fullName>
    </submittedName>
</protein>
<dbReference type="PANTHER" id="PTHR43124:SF3">
    <property type="entry name" value="CHLORAMPHENICOL EFFLUX PUMP RV0191"/>
    <property type="match status" value="1"/>
</dbReference>
<gene>
    <name evidence="9" type="ORF">CBF29_01370</name>
</gene>
<feature type="transmembrane region" description="Helical" evidence="7">
    <location>
        <begin position="355"/>
        <end position="378"/>
    </location>
</feature>
<keyword evidence="2" id="KW-0813">Transport</keyword>
<dbReference type="InterPro" id="IPR020846">
    <property type="entry name" value="MFS_dom"/>
</dbReference>
<feature type="transmembrane region" description="Helical" evidence="7">
    <location>
        <begin position="85"/>
        <end position="105"/>
    </location>
</feature>
<reference evidence="9 10" key="1">
    <citation type="submission" date="2017-05" db="EMBL/GenBank/DDBJ databases">
        <title>Vagococcus spp. assemblies.</title>
        <authorList>
            <person name="Gulvik C.A."/>
        </authorList>
    </citation>
    <scope>NUCLEOTIDE SEQUENCE [LARGE SCALE GENOMIC DNA]</scope>
    <source>
        <strain evidence="9 10">CCUG 51432</strain>
    </source>
</reference>
<dbReference type="PROSITE" id="PS50850">
    <property type="entry name" value="MFS"/>
    <property type="match status" value="1"/>
</dbReference>
<feature type="transmembrane region" description="Helical" evidence="7">
    <location>
        <begin position="390"/>
        <end position="410"/>
    </location>
</feature>
<feature type="transmembrane region" description="Helical" evidence="7">
    <location>
        <begin position="178"/>
        <end position="201"/>
    </location>
</feature>
<dbReference type="AlphaFoldDB" id="A0A430B614"/>
<dbReference type="PANTHER" id="PTHR43124">
    <property type="entry name" value="PURINE EFFLUX PUMP PBUE"/>
    <property type="match status" value="1"/>
</dbReference>
<accession>A0A430B614</accession>
<feature type="domain" description="Major facilitator superfamily (MFS) profile" evidence="8">
    <location>
        <begin position="21"/>
        <end position="414"/>
    </location>
</feature>
<evidence type="ECO:0000313" key="10">
    <source>
        <dbReference type="Proteomes" id="UP000287605"/>
    </source>
</evidence>
<keyword evidence="4 7" id="KW-0812">Transmembrane</keyword>
<dbReference type="OrthoDB" id="9783227at2"/>
<feature type="transmembrane region" description="Helical" evidence="7">
    <location>
        <begin position="111"/>
        <end position="133"/>
    </location>
</feature>
<dbReference type="InterPro" id="IPR036259">
    <property type="entry name" value="MFS_trans_sf"/>
</dbReference>
<feature type="transmembrane region" description="Helical" evidence="7">
    <location>
        <begin position="20"/>
        <end position="37"/>
    </location>
</feature>
<dbReference type="RefSeq" id="WP_126806484.1">
    <property type="nucleotide sequence ID" value="NZ_NGKA01000001.1"/>
</dbReference>
<evidence type="ECO:0000259" key="8">
    <source>
        <dbReference type="PROSITE" id="PS50850"/>
    </source>
</evidence>
<sequence length="424" mass="46819">MNKLLTKLGMGEKIQKNFAAILFVAAGGSIIYGLPYFRYDYYDAYLQAYNLTNYQMGIFGSIFGIFGMISYFFGGYLADRVSIRWLLTLSLIGTGIGGFIHLLPLSFSMLVILYAFWGFTSLFAFWPSCVKAVRVLSDTGDQGKAFGFFEGGRGVTASIMASLAVVIFQIGVKMNSDIIGMKAIIIYYSIITILSGLLVFYKVRDQEAEESERISLKGLFQVLKMPAVWIIGIVTFCNYVFTLSVYYFVPYATSLLGATVTFGAGLAAVRRYLSPISNVGGGFLGDKLGTGNLLLTSFIVMAVGTLGILLLPLTSSAVFIFTLLYLIIYMFYQVNYSLTWAMMEEGKIPVQYSGTAAGIISTIGYLPEIFCSLLAGYLLDTFPGVSGYRYYFSFLIVMLLIGALFVLVWIKFLKKKGIKTGNRN</sequence>
<dbReference type="Proteomes" id="UP000287605">
    <property type="component" value="Unassembled WGS sequence"/>
</dbReference>
<evidence type="ECO:0000256" key="2">
    <source>
        <dbReference type="ARBA" id="ARBA00022448"/>
    </source>
</evidence>
<dbReference type="InterPro" id="IPR011701">
    <property type="entry name" value="MFS"/>
</dbReference>
<name>A0A430B614_9ENTE</name>
<evidence type="ECO:0000256" key="6">
    <source>
        <dbReference type="ARBA" id="ARBA00023136"/>
    </source>
</evidence>
<comment type="caution">
    <text evidence="9">The sequence shown here is derived from an EMBL/GenBank/DDBJ whole genome shotgun (WGS) entry which is preliminary data.</text>
</comment>
<feature type="transmembrane region" description="Helical" evidence="7">
    <location>
        <begin position="154"/>
        <end position="172"/>
    </location>
</feature>
<organism evidence="9 10">
    <name type="scientific">Vagococcus elongatus</name>
    <dbReference type="NCBI Taxonomy" id="180344"/>
    <lineage>
        <taxon>Bacteria</taxon>
        <taxon>Bacillati</taxon>
        <taxon>Bacillota</taxon>
        <taxon>Bacilli</taxon>
        <taxon>Lactobacillales</taxon>
        <taxon>Enterococcaceae</taxon>
        <taxon>Vagococcus</taxon>
    </lineage>
</organism>
<evidence type="ECO:0000256" key="4">
    <source>
        <dbReference type="ARBA" id="ARBA00022692"/>
    </source>
</evidence>
<dbReference type="EMBL" id="NGKA01000001">
    <property type="protein sequence ID" value="RSU15749.1"/>
    <property type="molecule type" value="Genomic_DNA"/>
</dbReference>
<feature type="transmembrane region" description="Helical" evidence="7">
    <location>
        <begin position="317"/>
        <end position="334"/>
    </location>
</feature>
<dbReference type="Pfam" id="PF07690">
    <property type="entry name" value="MFS_1"/>
    <property type="match status" value="1"/>
</dbReference>
<keyword evidence="6 7" id="KW-0472">Membrane</keyword>
<dbReference type="CDD" id="cd06174">
    <property type="entry name" value="MFS"/>
    <property type="match status" value="1"/>
</dbReference>
<proteinExistence type="predicted"/>
<evidence type="ECO:0000256" key="3">
    <source>
        <dbReference type="ARBA" id="ARBA00022475"/>
    </source>
</evidence>
<evidence type="ECO:0000313" key="9">
    <source>
        <dbReference type="EMBL" id="RSU15749.1"/>
    </source>
</evidence>
<keyword evidence="10" id="KW-1185">Reference proteome</keyword>
<dbReference type="GO" id="GO:0005886">
    <property type="term" value="C:plasma membrane"/>
    <property type="evidence" value="ECO:0007669"/>
    <property type="project" value="UniProtKB-SubCell"/>
</dbReference>
<dbReference type="SUPFAM" id="SSF103473">
    <property type="entry name" value="MFS general substrate transporter"/>
    <property type="match status" value="1"/>
</dbReference>
<dbReference type="InterPro" id="IPR050189">
    <property type="entry name" value="MFS_Efflux_Transporters"/>
</dbReference>